<feature type="transmembrane region" description="Helical" evidence="1">
    <location>
        <begin position="25"/>
        <end position="48"/>
    </location>
</feature>
<dbReference type="EMBL" id="CAXLJM020000104">
    <property type="protein sequence ID" value="CAL8134456.1"/>
    <property type="molecule type" value="Genomic_DNA"/>
</dbReference>
<feature type="transmembrane region" description="Helical" evidence="1">
    <location>
        <begin position="93"/>
        <end position="110"/>
    </location>
</feature>
<evidence type="ECO:0000313" key="2">
    <source>
        <dbReference type="EMBL" id="CAL8134456.1"/>
    </source>
</evidence>
<name>A0ABP1RS94_9HEXA</name>
<accession>A0ABP1RS94</accession>
<dbReference type="Proteomes" id="UP001642540">
    <property type="component" value="Unassembled WGS sequence"/>
</dbReference>
<keyword evidence="1" id="KW-1133">Transmembrane helix</keyword>
<feature type="transmembrane region" description="Helical" evidence="1">
    <location>
        <begin position="164"/>
        <end position="189"/>
    </location>
</feature>
<evidence type="ECO:0000313" key="3">
    <source>
        <dbReference type="Proteomes" id="UP001642540"/>
    </source>
</evidence>
<keyword evidence="1" id="KW-0812">Transmembrane</keyword>
<evidence type="ECO:0008006" key="4">
    <source>
        <dbReference type="Google" id="ProtNLM"/>
    </source>
</evidence>
<keyword evidence="1" id="KW-0472">Membrane</keyword>
<sequence>MEGLLQEQNSQLNHKLKQKIVKGEVLTVLAAVISTFVPLAYVACVLHPLEPTHIMIQEYLEVDLHLHWRYIPFLLLVMAVISKAAVTIFNGIIFGFCYLLLASICLSSLTPEHVTMKVQPSANTCQKSMIRYTVVTQCFGTLDDMIVVKMYRTQQVLNVLINEIYGTILISLHHVTTLVVFVGLSLTLLKCPGETLFNSGPLVFLIIVVGPAVAPFIEYWETHEVGEVYDLSHIFVTKCNKMLSRRSVLRKVAISCRPLALELAYPFVTITKHTFLEFMYRGIDLLITILTGLPDLLIL</sequence>
<protein>
    <recommendedName>
        <fullName evidence="4">Odorant receptor</fullName>
    </recommendedName>
</protein>
<comment type="caution">
    <text evidence="2">The sequence shown here is derived from an EMBL/GenBank/DDBJ whole genome shotgun (WGS) entry which is preliminary data.</text>
</comment>
<reference evidence="2 3" key="1">
    <citation type="submission" date="2024-08" db="EMBL/GenBank/DDBJ databases">
        <authorList>
            <person name="Cucini C."/>
            <person name="Frati F."/>
        </authorList>
    </citation>
    <scope>NUCLEOTIDE SEQUENCE [LARGE SCALE GENOMIC DNA]</scope>
</reference>
<organism evidence="2 3">
    <name type="scientific">Orchesella dallaii</name>
    <dbReference type="NCBI Taxonomy" id="48710"/>
    <lineage>
        <taxon>Eukaryota</taxon>
        <taxon>Metazoa</taxon>
        <taxon>Ecdysozoa</taxon>
        <taxon>Arthropoda</taxon>
        <taxon>Hexapoda</taxon>
        <taxon>Collembola</taxon>
        <taxon>Entomobryomorpha</taxon>
        <taxon>Entomobryoidea</taxon>
        <taxon>Orchesellidae</taxon>
        <taxon>Orchesellinae</taxon>
        <taxon>Orchesella</taxon>
    </lineage>
</organism>
<gene>
    <name evidence="2" type="ORF">ODALV1_LOCUS25533</name>
</gene>
<evidence type="ECO:0000256" key="1">
    <source>
        <dbReference type="SAM" id="Phobius"/>
    </source>
</evidence>
<feature type="transmembrane region" description="Helical" evidence="1">
    <location>
        <begin position="196"/>
        <end position="217"/>
    </location>
</feature>
<proteinExistence type="predicted"/>
<keyword evidence="3" id="KW-1185">Reference proteome</keyword>